<comment type="caution">
    <text evidence="1">The sequence shown here is derived from an EMBL/GenBank/DDBJ whole genome shotgun (WGS) entry which is preliminary data.</text>
</comment>
<sequence>MSNHLGKVEEKLKHVDGEEKEQILQSFDDFKQYLADKVELGEKLGLNEEQLAMAAEKIADHLAKREDPKNREEHLLNELWSVGSKEQQHHLAHMLVRLVKAEK</sequence>
<dbReference type="OrthoDB" id="2418090at2"/>
<dbReference type="EMBL" id="RCVZ01000002">
    <property type="protein sequence ID" value="RLQ97151.1"/>
    <property type="molecule type" value="Genomic_DNA"/>
</dbReference>
<evidence type="ECO:0000313" key="2">
    <source>
        <dbReference type="Proteomes" id="UP000276770"/>
    </source>
</evidence>
<dbReference type="Proteomes" id="UP000276770">
    <property type="component" value="Unassembled WGS sequence"/>
</dbReference>
<evidence type="ECO:0000313" key="1">
    <source>
        <dbReference type="EMBL" id="RLQ97151.1"/>
    </source>
</evidence>
<name>A0A3L7K500_9BACI</name>
<dbReference type="InterPro" id="IPR021637">
    <property type="entry name" value="DUF3243"/>
</dbReference>
<dbReference type="Gene3D" id="1.10.760.20">
    <property type="entry name" value="Protein of unknown function DUF3243"/>
    <property type="match status" value="1"/>
</dbReference>
<organism evidence="1 2">
    <name type="scientific">Falsibacillus albus</name>
    <dbReference type="NCBI Taxonomy" id="2478915"/>
    <lineage>
        <taxon>Bacteria</taxon>
        <taxon>Bacillati</taxon>
        <taxon>Bacillota</taxon>
        <taxon>Bacilli</taxon>
        <taxon>Bacillales</taxon>
        <taxon>Bacillaceae</taxon>
        <taxon>Falsibacillus</taxon>
    </lineage>
</organism>
<proteinExistence type="predicted"/>
<gene>
    <name evidence="1" type="ORF">D9X91_03075</name>
</gene>
<dbReference type="Pfam" id="PF11588">
    <property type="entry name" value="DUF3243"/>
    <property type="match status" value="1"/>
</dbReference>
<dbReference type="InterPro" id="IPR038292">
    <property type="entry name" value="YmfJ/YflH_sf"/>
</dbReference>
<reference evidence="1 2" key="1">
    <citation type="submission" date="2018-10" db="EMBL/GenBank/DDBJ databases">
        <title>Falsibacillus sp. genome draft.</title>
        <authorList>
            <person name="Shi S."/>
        </authorList>
    </citation>
    <scope>NUCLEOTIDE SEQUENCE [LARGE SCALE GENOMIC DNA]</scope>
    <source>
        <strain evidence="1 2">GY 10110</strain>
    </source>
</reference>
<dbReference type="RefSeq" id="WP_121679101.1">
    <property type="nucleotide sequence ID" value="NZ_RCVZ01000002.1"/>
</dbReference>
<dbReference type="AlphaFoldDB" id="A0A3L7K500"/>
<protein>
    <submittedName>
        <fullName evidence="1">DUF3243 domain-containing protein</fullName>
    </submittedName>
</protein>
<keyword evidence="2" id="KW-1185">Reference proteome</keyword>
<accession>A0A3L7K500</accession>